<evidence type="ECO:0000313" key="2">
    <source>
        <dbReference type="Proteomes" id="UP000197032"/>
    </source>
</evidence>
<organism evidence="1 2">
    <name type="scientific">Calderihabitans maritimus</name>
    <dbReference type="NCBI Taxonomy" id="1246530"/>
    <lineage>
        <taxon>Bacteria</taxon>
        <taxon>Bacillati</taxon>
        <taxon>Bacillota</taxon>
        <taxon>Clostridia</taxon>
        <taxon>Neomoorellales</taxon>
        <taxon>Calderihabitantaceae</taxon>
        <taxon>Calderihabitans</taxon>
    </lineage>
</organism>
<dbReference type="AlphaFoldDB" id="A0A1Z5HX40"/>
<proteinExistence type="predicted"/>
<dbReference type="Gene3D" id="3.20.20.70">
    <property type="entry name" value="Aldolase class I"/>
    <property type="match status" value="1"/>
</dbReference>
<comment type="caution">
    <text evidence="1">The sequence shown here is derived from an EMBL/GenBank/DDBJ whole genome shotgun (WGS) entry which is preliminary data.</text>
</comment>
<reference evidence="2" key="1">
    <citation type="journal article" date="2017" name="Appl. Environ. Microbiol.">
        <title>Genomic Analysis of Calderihabitans maritimus KKC1, a Thermophilic, Hydrogenogenic, Carboxydotrophic Bacterium Isolated from Marine Sediment.</title>
        <authorList>
            <person name="Omae K."/>
            <person name="Yoneda Y."/>
            <person name="Fukuyama Y."/>
            <person name="Yoshida T."/>
            <person name="Sako Y."/>
        </authorList>
    </citation>
    <scope>NUCLEOTIDE SEQUENCE [LARGE SCALE GENOMIC DNA]</scope>
    <source>
        <strain evidence="2">KKC1</strain>
    </source>
</reference>
<evidence type="ECO:0000313" key="1">
    <source>
        <dbReference type="EMBL" id="GAW93927.1"/>
    </source>
</evidence>
<dbReference type="InterPro" id="IPR013785">
    <property type="entry name" value="Aldolase_TIM"/>
</dbReference>
<gene>
    <name evidence="1" type="ORF">KKC1_30480</name>
</gene>
<protein>
    <submittedName>
        <fullName evidence="1">Dihydroorotate dehydrogenase family protein</fullName>
    </submittedName>
</protein>
<accession>A0A1Z5HX40</accession>
<keyword evidence="2" id="KW-1185">Reference proteome</keyword>
<dbReference type="SUPFAM" id="SSF51395">
    <property type="entry name" value="FMN-linked oxidoreductases"/>
    <property type="match status" value="1"/>
</dbReference>
<dbReference type="Proteomes" id="UP000197032">
    <property type="component" value="Unassembled WGS sequence"/>
</dbReference>
<feature type="non-terminal residue" evidence="1">
    <location>
        <position position="1"/>
    </location>
</feature>
<name>A0A1Z5HX40_9FIRM</name>
<dbReference type="EMBL" id="BDGJ01000195">
    <property type="protein sequence ID" value="GAW93927.1"/>
    <property type="molecule type" value="Genomic_DNA"/>
</dbReference>
<sequence length="65" mass="7089">GASAVAVGTANFVNPRASLEVLDGIRKYCERNGFEEVNQMVGLAWKEGTCFYEGQGKTNCGPRYQ</sequence>